<name>A0A1J1IRZ2_9DIPT</name>
<keyword evidence="2" id="KW-1185">Reference proteome</keyword>
<evidence type="ECO:0000313" key="2">
    <source>
        <dbReference type="Proteomes" id="UP000183832"/>
    </source>
</evidence>
<proteinExistence type="predicted"/>
<organism evidence="1 2">
    <name type="scientific">Clunio marinus</name>
    <dbReference type="NCBI Taxonomy" id="568069"/>
    <lineage>
        <taxon>Eukaryota</taxon>
        <taxon>Metazoa</taxon>
        <taxon>Ecdysozoa</taxon>
        <taxon>Arthropoda</taxon>
        <taxon>Hexapoda</taxon>
        <taxon>Insecta</taxon>
        <taxon>Pterygota</taxon>
        <taxon>Neoptera</taxon>
        <taxon>Endopterygota</taxon>
        <taxon>Diptera</taxon>
        <taxon>Nematocera</taxon>
        <taxon>Chironomoidea</taxon>
        <taxon>Chironomidae</taxon>
        <taxon>Clunio</taxon>
    </lineage>
</organism>
<dbReference type="AlphaFoldDB" id="A0A1J1IRZ2"/>
<sequence length="152" mass="17733">MTKDCASIRFIFQWNFSIFLSSSFASNHRQRNTDIIEVQQKDTRLVEWHRSGRSYCFTLISKLNLCFVDSASEGKKHSNGFMSEKYFLRIAYLSQQSNQRQQICHSQTAIRNMQAIGMFGITKEMFIRSTHPPPSNHHNNSHYKTHLVDIVA</sequence>
<dbReference type="Proteomes" id="UP000183832">
    <property type="component" value="Unassembled WGS sequence"/>
</dbReference>
<evidence type="ECO:0000313" key="1">
    <source>
        <dbReference type="EMBL" id="CRL01289.1"/>
    </source>
</evidence>
<accession>A0A1J1IRZ2</accession>
<gene>
    <name evidence="1" type="ORF">CLUMA_CG014543</name>
</gene>
<dbReference type="EMBL" id="CVRI01000055">
    <property type="protein sequence ID" value="CRL01289.1"/>
    <property type="molecule type" value="Genomic_DNA"/>
</dbReference>
<reference evidence="1 2" key="1">
    <citation type="submission" date="2015-04" db="EMBL/GenBank/DDBJ databases">
        <authorList>
            <person name="Syromyatnikov M.Y."/>
            <person name="Popov V.N."/>
        </authorList>
    </citation>
    <scope>NUCLEOTIDE SEQUENCE [LARGE SCALE GENOMIC DNA]</scope>
</reference>
<protein>
    <submittedName>
        <fullName evidence="1">CLUMA_CG014543, isoform A</fullName>
    </submittedName>
</protein>